<dbReference type="FunFam" id="1.10.20.10:FF:000011">
    <property type="entry name" value="Transcription initiation factor TFIID subunit 12"/>
    <property type="match status" value="1"/>
</dbReference>
<dbReference type="Gramene" id="Kaladp0047s0262.1.v1.1">
    <property type="protein sequence ID" value="Kaladp0047s0262.1.v1.1"/>
    <property type="gene ID" value="Kaladp0047s0262.v1.1"/>
</dbReference>
<feature type="region of interest" description="Disordered" evidence="6">
    <location>
        <begin position="364"/>
        <end position="397"/>
    </location>
</feature>
<feature type="compositionally biased region" description="Polar residues" evidence="6">
    <location>
        <begin position="1"/>
        <end position="12"/>
    </location>
</feature>
<protein>
    <recommendedName>
        <fullName evidence="7">Transcription initiation factor TFIID subunit 12 domain-containing protein</fullName>
    </recommendedName>
</protein>
<dbReference type="AlphaFoldDB" id="A0A7N0TWB1"/>
<evidence type="ECO:0000256" key="1">
    <source>
        <dbReference type="ARBA" id="ARBA00004123"/>
    </source>
</evidence>
<dbReference type="SUPFAM" id="SSF47113">
    <property type="entry name" value="Histone-fold"/>
    <property type="match status" value="1"/>
</dbReference>
<name>A0A7N0TWB1_KALFE</name>
<evidence type="ECO:0000256" key="3">
    <source>
        <dbReference type="ARBA" id="ARBA00023015"/>
    </source>
</evidence>
<dbReference type="Pfam" id="PF03847">
    <property type="entry name" value="TFIID_20kDa"/>
    <property type="match status" value="1"/>
</dbReference>
<evidence type="ECO:0000259" key="7">
    <source>
        <dbReference type="Pfam" id="PF03847"/>
    </source>
</evidence>
<dbReference type="EnsemblPlants" id="Kaladp0047s0262.1.v1.1">
    <property type="protein sequence ID" value="Kaladp0047s0262.1.v1.1"/>
    <property type="gene ID" value="Kaladp0047s0262.v1.1"/>
</dbReference>
<dbReference type="PANTHER" id="PTHR12264">
    <property type="entry name" value="TRANSCRIPTION INITIATION FACTOR TFIID SUBUNIT 12"/>
    <property type="match status" value="1"/>
</dbReference>
<dbReference type="GO" id="GO:0003677">
    <property type="term" value="F:DNA binding"/>
    <property type="evidence" value="ECO:0007669"/>
    <property type="project" value="TreeGrafter"/>
</dbReference>
<feature type="region of interest" description="Disordered" evidence="6">
    <location>
        <begin position="1"/>
        <end position="54"/>
    </location>
</feature>
<feature type="domain" description="Transcription initiation factor TFIID subunit 12" evidence="7">
    <location>
        <begin position="403"/>
        <end position="470"/>
    </location>
</feature>
<accession>A0A7N0TWB1</accession>
<evidence type="ECO:0000256" key="4">
    <source>
        <dbReference type="ARBA" id="ARBA00023163"/>
    </source>
</evidence>
<dbReference type="GO" id="GO:0000124">
    <property type="term" value="C:SAGA complex"/>
    <property type="evidence" value="ECO:0007669"/>
    <property type="project" value="InterPro"/>
</dbReference>
<evidence type="ECO:0000313" key="9">
    <source>
        <dbReference type="Proteomes" id="UP000594263"/>
    </source>
</evidence>
<dbReference type="GO" id="GO:0005669">
    <property type="term" value="C:transcription factor TFIID complex"/>
    <property type="evidence" value="ECO:0007669"/>
    <property type="project" value="InterPro"/>
</dbReference>
<keyword evidence="4" id="KW-0804">Transcription</keyword>
<dbReference type="Gene3D" id="1.10.20.10">
    <property type="entry name" value="Histone, subunit A"/>
    <property type="match status" value="1"/>
</dbReference>
<feature type="region of interest" description="Disordered" evidence="6">
    <location>
        <begin position="247"/>
        <end position="277"/>
    </location>
</feature>
<dbReference type="Proteomes" id="UP000594263">
    <property type="component" value="Unplaced"/>
</dbReference>
<feature type="compositionally biased region" description="Low complexity" evidence="6">
    <location>
        <begin position="23"/>
        <end position="34"/>
    </location>
</feature>
<evidence type="ECO:0000256" key="2">
    <source>
        <dbReference type="ARBA" id="ARBA00007530"/>
    </source>
</evidence>
<dbReference type="GO" id="GO:0046982">
    <property type="term" value="F:protein heterodimerization activity"/>
    <property type="evidence" value="ECO:0007669"/>
    <property type="project" value="InterPro"/>
</dbReference>
<evidence type="ECO:0000256" key="5">
    <source>
        <dbReference type="ARBA" id="ARBA00023242"/>
    </source>
</evidence>
<dbReference type="CDD" id="cd07981">
    <property type="entry name" value="HFD_TAF12"/>
    <property type="match status" value="1"/>
</dbReference>
<comment type="similarity">
    <text evidence="2">Belongs to the TAF12 family.</text>
</comment>
<sequence>MAENSISSQKPIQSPALDPIPQTPTLISNPTIITSPPPPPSSIQSHSPSSDIQNQINPQHKLLMQQQQQNLVMQRSPSMSRFNQVQGQTQFGMGSQQQGAGMFGQSNFAGGSVMSQQQQLQLQRQQQQQQQQMNIAGGNMGRTGLMGQNGQLLQGQLNMQSQMLVSPRQKAGLVQGAQYHIGNTPGQMLQGMQTVGMTGSLNIPSQMRDNGALNYAQQRMNQGQMRQQLSQQNSLTSQAQNLTRTSSLAFMNPQMSGSTQNGQPTMMQNSLTQQQQWLKQMPGMNTPASSSYRLQHQRQHQLLLQQQMVSSAQMNQNSMALSPQQLNQLVQNQSTTPQQQQHQQQLAQQVLANQQQQSLRMLGPNGQKTLSLTGSQPDATASSVTTPGGSSSQGTEATNQLLGKRKIRDLVSQVDLHAKLDPEVEDILLELGDSFIESVTTFAINLAKHRNSSTLEAKDLLLHLEKNWNLKIPGYSSEGQKNSSKPTSNDIHKKRLDMIRTLMESSHPKANAKDAAAAATNIDGLDGQLNSNRQLMRPSPSSEQLVAQSATGSQMLIHQLTQF</sequence>
<dbReference type="GO" id="GO:0017025">
    <property type="term" value="F:TBP-class protein binding"/>
    <property type="evidence" value="ECO:0007669"/>
    <property type="project" value="TreeGrafter"/>
</dbReference>
<dbReference type="InterPro" id="IPR037794">
    <property type="entry name" value="TAF12"/>
</dbReference>
<dbReference type="InterPro" id="IPR009072">
    <property type="entry name" value="Histone-fold"/>
</dbReference>
<keyword evidence="3" id="KW-0805">Transcription regulation</keyword>
<reference evidence="8" key="1">
    <citation type="submission" date="2021-01" db="UniProtKB">
        <authorList>
            <consortium name="EnsemblPlants"/>
        </authorList>
    </citation>
    <scope>IDENTIFICATION</scope>
</reference>
<dbReference type="PANTHER" id="PTHR12264:SF26">
    <property type="entry name" value="TRANSCRIPTION INITIATION FACTOR TFIID SUBUNIT 12B"/>
    <property type="match status" value="1"/>
</dbReference>
<organism evidence="8 9">
    <name type="scientific">Kalanchoe fedtschenkoi</name>
    <name type="common">Lavender scallops</name>
    <name type="synonym">South American air plant</name>
    <dbReference type="NCBI Taxonomy" id="63787"/>
    <lineage>
        <taxon>Eukaryota</taxon>
        <taxon>Viridiplantae</taxon>
        <taxon>Streptophyta</taxon>
        <taxon>Embryophyta</taxon>
        <taxon>Tracheophyta</taxon>
        <taxon>Spermatophyta</taxon>
        <taxon>Magnoliopsida</taxon>
        <taxon>eudicotyledons</taxon>
        <taxon>Gunneridae</taxon>
        <taxon>Pentapetalae</taxon>
        <taxon>Saxifragales</taxon>
        <taxon>Crassulaceae</taxon>
        <taxon>Kalanchoe</taxon>
    </lineage>
</organism>
<feature type="compositionally biased region" description="Polar residues" evidence="6">
    <location>
        <begin position="366"/>
        <end position="397"/>
    </location>
</feature>
<feature type="region of interest" description="Disordered" evidence="6">
    <location>
        <begin position="329"/>
        <end position="349"/>
    </location>
</feature>
<evidence type="ECO:0000256" key="6">
    <source>
        <dbReference type="SAM" id="MobiDB-lite"/>
    </source>
</evidence>
<keyword evidence="5" id="KW-0539">Nucleus</keyword>
<comment type="subcellular location">
    <subcellularLocation>
        <location evidence="1">Nucleus</location>
    </subcellularLocation>
</comment>
<dbReference type="GO" id="GO:0051123">
    <property type="term" value="P:RNA polymerase II preinitiation complex assembly"/>
    <property type="evidence" value="ECO:0007669"/>
    <property type="project" value="TreeGrafter"/>
</dbReference>
<dbReference type="OMA" id="GSQKSMN"/>
<proteinExistence type="inferred from homology"/>
<evidence type="ECO:0000313" key="8">
    <source>
        <dbReference type="EnsemblPlants" id="Kaladp0047s0262.1.v1.1"/>
    </source>
</evidence>
<dbReference type="InterPro" id="IPR003228">
    <property type="entry name" value="TFIID_TAF12_dom"/>
</dbReference>
<keyword evidence="9" id="KW-1185">Reference proteome</keyword>